<feature type="domain" description="DUF676" evidence="1">
    <location>
        <begin position="521"/>
        <end position="715"/>
    </location>
</feature>
<dbReference type="InParanoid" id="A0A6I8SL75"/>
<dbReference type="Bgee" id="ENSXETG00000037252">
    <property type="expression patterns" value="Expressed in embryo"/>
</dbReference>
<dbReference type="AlphaFoldDB" id="A0A6I8SL75"/>
<protein>
    <recommendedName>
        <fullName evidence="1">DUF676 domain-containing protein</fullName>
    </recommendedName>
</protein>
<dbReference type="SUPFAM" id="SSF53474">
    <property type="entry name" value="alpha/beta-Hydrolases"/>
    <property type="match status" value="1"/>
</dbReference>
<dbReference type="PANTHER" id="PTHR12482:SF68">
    <property type="entry name" value="PROTEIN FAM135A-LIKE"/>
    <property type="match status" value="1"/>
</dbReference>
<reference evidence="2" key="1">
    <citation type="journal article" date="2010" name="Science">
        <title>The genome of the Western clawed frog Xenopus tropicalis.</title>
        <authorList>
            <person name="Hellsten U."/>
            <person name="Harland R.M."/>
            <person name="Gilchrist M.J."/>
            <person name="Hendrix D."/>
            <person name="Jurka J."/>
            <person name="Kapitonov V."/>
            <person name="Ovcharenko I."/>
            <person name="Putnam N.H."/>
            <person name="Shu S."/>
            <person name="Taher L."/>
            <person name="Blitz I.L."/>
            <person name="Blumberg B."/>
            <person name="Dichmann D.S."/>
            <person name="Dubchak I."/>
            <person name="Amaya E."/>
            <person name="Detter J.C."/>
            <person name="Fletcher R."/>
            <person name="Gerhard D.S."/>
            <person name="Goodstein D."/>
            <person name="Graves T."/>
            <person name="Grigoriev I.V."/>
            <person name="Grimwood J."/>
            <person name="Kawashima T."/>
            <person name="Lindquist E."/>
            <person name="Lucas S.M."/>
            <person name="Mead P.E."/>
            <person name="Mitros T."/>
            <person name="Ogino H."/>
            <person name="Ohta Y."/>
            <person name="Poliakov A.V."/>
            <person name="Pollet N."/>
            <person name="Robert J."/>
            <person name="Salamov A."/>
            <person name="Sater A.K."/>
            <person name="Schmutz J."/>
            <person name="Terry A."/>
            <person name="Vize P.D."/>
            <person name="Warren W.C."/>
            <person name="Wells D."/>
            <person name="Wills A."/>
            <person name="Wilson R.K."/>
            <person name="Zimmerman L.B."/>
            <person name="Zorn A.M."/>
            <person name="Grainger R."/>
            <person name="Grammer T."/>
            <person name="Khokha M.K."/>
            <person name="Richardson P.M."/>
            <person name="Rokhsar D.S."/>
        </authorList>
    </citation>
    <scope>NUCLEOTIDE SEQUENCE [LARGE SCALE GENOMIC DNA]</scope>
    <source>
        <strain evidence="2">Nigerian</strain>
    </source>
</reference>
<name>A0A6I8SL75_XENTR</name>
<dbReference type="GeneTree" id="ENSGT00940000157565"/>
<dbReference type="Gene3D" id="3.40.50.1820">
    <property type="entry name" value="alpha/beta hydrolase"/>
    <property type="match status" value="1"/>
</dbReference>
<dbReference type="Pfam" id="PF05057">
    <property type="entry name" value="DUF676"/>
    <property type="match status" value="1"/>
</dbReference>
<dbReference type="PANTHER" id="PTHR12482">
    <property type="entry name" value="LIPASE ROG1-RELATED-RELATED"/>
    <property type="match status" value="1"/>
</dbReference>
<sequence length="791" mass="90427">MGWIAYEECCVGWLPRIRLFSIFHGRNRNPLETVQPIISSKTTMKKVQATLEFSLHFNQFQGLLPLKTGYYRIWASFSIPRSIPHSMEARIYRTSDGSEQPASISENVLRSCVFKIVDFEQGVRIDDVGIFSIIALLDESKIEETLNALEGKLIFNIYFRQRYLEFKNFEDMDLICSQEATVRFNLHGGIHTHMNVVFDNFSQLSFTIHGLLVVLQPALRSFPDKSSLFKKILPNWWTKTNVPTLESVIFGKAIKKKLAVDGKSSVIEGKYLQHAYRFLSALRSCLLLSYDGFYSYFSSVSETLPSPCKLELENLNMKARLSDLHDKVTEIEDPGDLAEAINASLLELSGELLNLWGTFLQFSLKREMEAFIEEKAREEKIGKLFFSTQHPRQGALTYDEKITQSHKWIYKEVKNSPRDSCSLECPGMDCVVRSPPVIFEDRYLDPNEGLQPICDGDTLIQVLFQNKGEVINREPIWVRYIHPANVSPPAGKQIQEDFRFPQVARPPVQKKDLEKRSSEDDGTHLIVCAHGLGGSHFDLMLVRHYIEAGVTDRDVDFLMSKSNMGPFSFWNIDYLAKNLLNEILNHIEIKKLTVSRISFIGFSLGNIIIRAVLCRPEFEAYLGKLHTFLSFGGPHMGVLYNSSTLLKIGLRCIQLQKSNVSVLQLGFRDHKDPRKTFLYQLSQKAGLEYFRNVVLVGSLQDKMVPYHSARMEMCKGALKSNTLGTVYSEMVRNVLEPVLKNKNCNFVRYDIALDQPNTFKSFIGTAGHTAMITSWQFLEQFFLNAALDYFE</sequence>
<proteinExistence type="predicted"/>
<dbReference type="Ensembl" id="ENSXETT00000091067">
    <property type="protein sequence ID" value="ENSXETP00000098977"/>
    <property type="gene ID" value="ENSXETG00000037252"/>
</dbReference>
<dbReference type="InterPro" id="IPR029058">
    <property type="entry name" value="AB_hydrolase_fold"/>
</dbReference>
<evidence type="ECO:0000259" key="1">
    <source>
        <dbReference type="Pfam" id="PF05057"/>
    </source>
</evidence>
<dbReference type="InterPro" id="IPR007751">
    <property type="entry name" value="DUF676_lipase-like"/>
</dbReference>
<reference evidence="2" key="2">
    <citation type="submission" date="2020-05" db="UniProtKB">
        <authorList>
            <consortium name="Ensembl"/>
        </authorList>
    </citation>
    <scope>IDENTIFICATION</scope>
</reference>
<dbReference type="InterPro" id="IPR044294">
    <property type="entry name" value="Lipase-like"/>
</dbReference>
<organism evidence="2">
    <name type="scientific">Xenopus tropicalis</name>
    <name type="common">Western clawed frog</name>
    <name type="synonym">Silurana tropicalis</name>
    <dbReference type="NCBI Taxonomy" id="8364"/>
    <lineage>
        <taxon>Eukaryota</taxon>
        <taxon>Metazoa</taxon>
        <taxon>Chordata</taxon>
        <taxon>Craniata</taxon>
        <taxon>Vertebrata</taxon>
        <taxon>Euteleostomi</taxon>
        <taxon>Amphibia</taxon>
        <taxon>Batrachia</taxon>
        <taxon>Anura</taxon>
        <taxon>Pipoidea</taxon>
        <taxon>Pipidae</taxon>
        <taxon>Xenopodinae</taxon>
        <taxon>Xenopus</taxon>
        <taxon>Silurana</taxon>
    </lineage>
</organism>
<accession>A0A6I8SL75</accession>
<dbReference type="FunFam" id="3.40.50.1820:FF:000407">
    <property type="entry name" value="Protein FAM135A"/>
    <property type="match status" value="1"/>
</dbReference>
<evidence type="ECO:0000313" key="2">
    <source>
        <dbReference type="Ensembl" id="ENSXETP00000098977"/>
    </source>
</evidence>